<reference evidence="2 3" key="1">
    <citation type="submission" date="2015-09" db="EMBL/GenBank/DDBJ databases">
        <authorList>
            <person name="Jackson K.R."/>
            <person name="Lunt B.L."/>
            <person name="Fisher J.N.B."/>
            <person name="Gardner A.V."/>
            <person name="Bailey M.E."/>
            <person name="Deus L.M."/>
            <person name="Earl A.S."/>
            <person name="Gibby P.D."/>
            <person name="Hartmann K.A."/>
            <person name="Liu J.E."/>
            <person name="Manci A.M."/>
            <person name="Nielsen D.A."/>
            <person name="Solomon M.B."/>
            <person name="Breakwell D.P."/>
            <person name="Burnett S.H."/>
            <person name="Grose J.H."/>
        </authorList>
    </citation>
    <scope>NUCLEOTIDE SEQUENCE [LARGE SCALE GENOMIC DNA]</scope>
    <source>
        <strain evidence="2 3">16</strain>
    </source>
</reference>
<organism evidence="2 3">
    <name type="scientific">Prosthecodimorpha hirschii</name>
    <dbReference type="NCBI Taxonomy" id="665126"/>
    <lineage>
        <taxon>Bacteria</taxon>
        <taxon>Pseudomonadati</taxon>
        <taxon>Pseudomonadota</taxon>
        <taxon>Alphaproteobacteria</taxon>
        <taxon>Hyphomicrobiales</taxon>
        <taxon>Ancalomicrobiaceae</taxon>
        <taxon>Prosthecodimorpha</taxon>
    </lineage>
</organism>
<evidence type="ECO:0000313" key="2">
    <source>
        <dbReference type="EMBL" id="KPL53187.1"/>
    </source>
</evidence>
<dbReference type="EMBL" id="LJYW01000001">
    <property type="protein sequence ID" value="KPL53187.1"/>
    <property type="molecule type" value="Genomic_DNA"/>
</dbReference>
<reference evidence="2 3" key="2">
    <citation type="submission" date="2015-10" db="EMBL/GenBank/DDBJ databases">
        <title>Draft Genome Sequence of Prosthecomicrobium hirschii ATCC 27832.</title>
        <authorList>
            <person name="Daniel J."/>
            <person name="Givan S.A."/>
            <person name="Brun Y.V."/>
            <person name="Brown P.J."/>
        </authorList>
    </citation>
    <scope>NUCLEOTIDE SEQUENCE [LARGE SCALE GENOMIC DNA]</scope>
    <source>
        <strain evidence="2 3">16</strain>
    </source>
</reference>
<proteinExistence type="predicted"/>
<dbReference type="Proteomes" id="UP000048984">
    <property type="component" value="Unassembled WGS sequence"/>
</dbReference>
<name>A0A0P6VKK3_9HYPH</name>
<dbReference type="AlphaFoldDB" id="A0A0P6VKK3"/>
<dbReference type="RefSeq" id="WP_054359352.1">
    <property type="nucleotide sequence ID" value="NZ_LJYW01000001.1"/>
</dbReference>
<comment type="caution">
    <text evidence="2">The sequence shown here is derived from an EMBL/GenBank/DDBJ whole genome shotgun (WGS) entry which is preliminary data.</text>
</comment>
<feature type="region of interest" description="Disordered" evidence="1">
    <location>
        <begin position="1"/>
        <end position="21"/>
    </location>
</feature>
<accession>A0A0P6VKK3</accession>
<dbReference type="STRING" id="665126.ABB55_14000"/>
<evidence type="ECO:0000313" key="3">
    <source>
        <dbReference type="Proteomes" id="UP000048984"/>
    </source>
</evidence>
<gene>
    <name evidence="2" type="ORF">ABB55_14000</name>
</gene>
<protein>
    <submittedName>
        <fullName evidence="2">Uncharacterized protein</fullName>
    </submittedName>
</protein>
<sequence>MSAKSKRKARATIDRPAKPSTRLTTREVVEIDPDGVRVVHHRVVDTLGRMFEAGTIDADMLSAARDFQAAFTVASFDRMPSASLVLVHAPGTGVGSMSDRQIGAREHVFRALDALGGMGSPAGSCVWHVVGLQSSLREWSMRQGWGGRAVRHEAAQGILVAALGVLASRSRGNSRMSATMEQNR</sequence>
<feature type="compositionally biased region" description="Basic residues" evidence="1">
    <location>
        <begin position="1"/>
        <end position="10"/>
    </location>
</feature>
<evidence type="ECO:0000256" key="1">
    <source>
        <dbReference type="SAM" id="MobiDB-lite"/>
    </source>
</evidence>
<keyword evidence="3" id="KW-1185">Reference proteome</keyword>